<dbReference type="Pfam" id="PF25544">
    <property type="entry name" value="Ependymin_amoebozoa"/>
    <property type="match status" value="1"/>
</dbReference>
<evidence type="ECO:0000313" key="3">
    <source>
        <dbReference type="Proteomes" id="UP001344447"/>
    </source>
</evidence>
<keyword evidence="1" id="KW-0732">Signal</keyword>
<reference evidence="2 3" key="1">
    <citation type="submission" date="2023-11" db="EMBL/GenBank/DDBJ databases">
        <title>Dfirmibasis_genome.</title>
        <authorList>
            <person name="Edelbroek B."/>
            <person name="Kjellin J."/>
            <person name="Jerlstrom-Hultqvist J."/>
            <person name="Soderbom F."/>
        </authorList>
    </citation>
    <scope>NUCLEOTIDE SEQUENCE [LARGE SCALE GENOMIC DNA]</scope>
    <source>
        <strain evidence="2 3">TNS-C-14</strain>
    </source>
</reference>
<evidence type="ECO:0008006" key="4">
    <source>
        <dbReference type="Google" id="ProtNLM"/>
    </source>
</evidence>
<keyword evidence="3" id="KW-1185">Reference proteome</keyword>
<dbReference type="AlphaFoldDB" id="A0AAN7U701"/>
<organism evidence="2 3">
    <name type="scientific">Dictyostelium firmibasis</name>
    <dbReference type="NCBI Taxonomy" id="79012"/>
    <lineage>
        <taxon>Eukaryota</taxon>
        <taxon>Amoebozoa</taxon>
        <taxon>Evosea</taxon>
        <taxon>Eumycetozoa</taxon>
        <taxon>Dictyostelia</taxon>
        <taxon>Dictyosteliales</taxon>
        <taxon>Dictyosteliaceae</taxon>
        <taxon>Dictyostelium</taxon>
    </lineage>
</organism>
<dbReference type="InterPro" id="IPR040310">
    <property type="entry name" value="DDB_G0292248"/>
</dbReference>
<feature type="chain" id="PRO_5043034620" description="Transmembrane protein" evidence="1">
    <location>
        <begin position="21"/>
        <end position="242"/>
    </location>
</feature>
<protein>
    <recommendedName>
        <fullName evidence="4">Transmembrane protein</fullName>
    </recommendedName>
</protein>
<feature type="signal peptide" evidence="1">
    <location>
        <begin position="1"/>
        <end position="20"/>
    </location>
</feature>
<proteinExistence type="predicted"/>
<sequence>MKLLFSLILLLSIVFNNCYGISLNLKSIKKTGVSDQICFPTGSIGINGLQSIIMGVGYNSNIQTQSYNQNSFAENSELDIDLENQRSFVDFNILIDGTEKFGKIWSFTSNKTEYILIDVNGFETCFFQSMDYEINTDIVLKYDTDCQLGSTPCEVYTLESTHSYNTTVESVIINKQDCSLLASFSQDMYPSQGYAMVNYFNFAPTSNPFSYILPSSCSNPTPNPQNMYTSLKPKSLQQFIKF</sequence>
<dbReference type="PANTHER" id="PTHR31648">
    <property type="entry name" value="TRANSMEMBRANE PROTEIN-RELATED"/>
    <property type="match status" value="1"/>
</dbReference>
<dbReference type="Proteomes" id="UP001344447">
    <property type="component" value="Unassembled WGS sequence"/>
</dbReference>
<dbReference type="PANTHER" id="PTHR31648:SF3">
    <property type="entry name" value="TRANSMEMBRANE PROTEIN"/>
    <property type="match status" value="1"/>
</dbReference>
<evidence type="ECO:0000256" key="1">
    <source>
        <dbReference type="SAM" id="SignalP"/>
    </source>
</evidence>
<gene>
    <name evidence="2" type="ORF">RB653_005135</name>
</gene>
<accession>A0AAN7U701</accession>
<comment type="caution">
    <text evidence="2">The sequence shown here is derived from an EMBL/GenBank/DDBJ whole genome shotgun (WGS) entry which is preliminary data.</text>
</comment>
<dbReference type="EMBL" id="JAVFKY010000001">
    <property type="protein sequence ID" value="KAK5583538.1"/>
    <property type="molecule type" value="Genomic_DNA"/>
</dbReference>
<name>A0AAN7U701_9MYCE</name>
<evidence type="ECO:0000313" key="2">
    <source>
        <dbReference type="EMBL" id="KAK5583538.1"/>
    </source>
</evidence>